<dbReference type="Proteomes" id="UP000583929">
    <property type="component" value="Unassembled WGS sequence"/>
</dbReference>
<organism evidence="3 4">
    <name type="scientific">Cannabis sativa</name>
    <name type="common">Hemp</name>
    <name type="synonym">Marijuana</name>
    <dbReference type="NCBI Taxonomy" id="3483"/>
    <lineage>
        <taxon>Eukaryota</taxon>
        <taxon>Viridiplantae</taxon>
        <taxon>Streptophyta</taxon>
        <taxon>Embryophyta</taxon>
        <taxon>Tracheophyta</taxon>
        <taxon>Spermatophyta</taxon>
        <taxon>Magnoliopsida</taxon>
        <taxon>eudicotyledons</taxon>
        <taxon>Gunneridae</taxon>
        <taxon>Pentapetalae</taxon>
        <taxon>rosids</taxon>
        <taxon>fabids</taxon>
        <taxon>Rosales</taxon>
        <taxon>Cannabaceae</taxon>
        <taxon>Cannabis</taxon>
    </lineage>
</organism>
<evidence type="ECO:0000313" key="4">
    <source>
        <dbReference type="Proteomes" id="UP000583929"/>
    </source>
</evidence>
<reference evidence="3 4" key="1">
    <citation type="journal article" date="2020" name="bioRxiv">
        <title>Sequence and annotation of 42 cannabis genomes reveals extensive copy number variation in cannabinoid synthesis and pathogen resistance genes.</title>
        <authorList>
            <person name="Mckernan K.J."/>
            <person name="Helbert Y."/>
            <person name="Kane L.T."/>
            <person name="Ebling H."/>
            <person name="Zhang L."/>
            <person name="Liu B."/>
            <person name="Eaton Z."/>
            <person name="Mclaughlin S."/>
            <person name="Kingan S."/>
            <person name="Baybayan P."/>
            <person name="Concepcion G."/>
            <person name="Jordan M."/>
            <person name="Riva A."/>
            <person name="Barbazuk W."/>
            <person name="Harkins T."/>
        </authorList>
    </citation>
    <scope>NUCLEOTIDE SEQUENCE [LARGE SCALE GENOMIC DNA]</scope>
    <source>
        <strain evidence="4">cv. Jamaican Lion 4</strain>
        <tissue evidence="3">Leaf</tissue>
    </source>
</reference>
<keyword evidence="1" id="KW-0812">Transmembrane</keyword>
<dbReference type="GO" id="GO:0004523">
    <property type="term" value="F:RNA-DNA hybrid ribonuclease activity"/>
    <property type="evidence" value="ECO:0007669"/>
    <property type="project" value="InterPro"/>
</dbReference>
<evidence type="ECO:0000256" key="1">
    <source>
        <dbReference type="SAM" id="Phobius"/>
    </source>
</evidence>
<feature type="transmembrane region" description="Helical" evidence="1">
    <location>
        <begin position="145"/>
        <end position="164"/>
    </location>
</feature>
<name>A0A7J6GFK3_CANSA</name>
<dbReference type="GO" id="GO:0003676">
    <property type="term" value="F:nucleic acid binding"/>
    <property type="evidence" value="ECO:0007669"/>
    <property type="project" value="InterPro"/>
</dbReference>
<dbReference type="InterPro" id="IPR002156">
    <property type="entry name" value="RNaseH_domain"/>
</dbReference>
<evidence type="ECO:0000313" key="3">
    <source>
        <dbReference type="EMBL" id="KAF4381746.1"/>
    </source>
</evidence>
<gene>
    <name evidence="3" type="ORF">G4B88_002896</name>
</gene>
<keyword evidence="4" id="KW-1185">Reference proteome</keyword>
<dbReference type="AlphaFoldDB" id="A0A7J6GFK3"/>
<proteinExistence type="predicted"/>
<evidence type="ECO:0000259" key="2">
    <source>
        <dbReference type="Pfam" id="PF13456"/>
    </source>
</evidence>
<accession>A0A7J6GFK3</accession>
<sequence length="180" mass="20681">MEDYLFLHQQQNIGKMPCNPKNASSPSLHWQPLPPGKLKLNNRLWLDSLKSYLRCCRNLSYTLERRPPNTYDGKSDCQILIDVVIKGHSNNIHRHEFVTKINSLLSSLPQASIIYVPREANYVVHGLAKQSIGLEHEAILCFQQLFHFLASCIIGIYLNGYNFLSKTKREEMEKQITVVG</sequence>
<keyword evidence="1" id="KW-1133">Transmembrane helix</keyword>
<keyword evidence="1" id="KW-0472">Membrane</keyword>
<protein>
    <recommendedName>
        <fullName evidence="2">RNase H type-1 domain-containing protein</fullName>
    </recommendedName>
</protein>
<comment type="caution">
    <text evidence="3">The sequence shown here is derived from an EMBL/GenBank/DDBJ whole genome shotgun (WGS) entry which is preliminary data.</text>
</comment>
<dbReference type="EMBL" id="JAATIQ010000108">
    <property type="protein sequence ID" value="KAF4381746.1"/>
    <property type="molecule type" value="Genomic_DNA"/>
</dbReference>
<dbReference type="Pfam" id="PF13456">
    <property type="entry name" value="RVT_3"/>
    <property type="match status" value="1"/>
</dbReference>
<feature type="domain" description="RNase H type-1" evidence="2">
    <location>
        <begin position="73"/>
        <end position="130"/>
    </location>
</feature>